<dbReference type="InterPro" id="IPR043138">
    <property type="entry name" value="GGT_lsub"/>
</dbReference>
<dbReference type="InterPro" id="IPR029055">
    <property type="entry name" value="Ntn_hydrolases_N"/>
</dbReference>
<dbReference type="Pfam" id="PF01019">
    <property type="entry name" value="G_glu_transpept"/>
    <property type="match status" value="1"/>
</dbReference>
<dbReference type="Proteomes" id="UP000837801">
    <property type="component" value="Unassembled WGS sequence"/>
</dbReference>
<dbReference type="PRINTS" id="PR01210">
    <property type="entry name" value="GGTRANSPTASE"/>
</dbReference>
<dbReference type="Gene3D" id="1.10.246.130">
    <property type="match status" value="1"/>
</dbReference>
<dbReference type="EMBL" id="CAKXYY010000013">
    <property type="protein sequence ID" value="CAH2353906.1"/>
    <property type="molecule type" value="Genomic_DNA"/>
</dbReference>
<dbReference type="OrthoDB" id="2015213at2759"/>
<dbReference type="Gene3D" id="3.60.20.40">
    <property type="match status" value="1"/>
</dbReference>
<protein>
    <recommendedName>
        <fullName evidence="3">Gamma-glutamyltransferase</fullName>
    </recommendedName>
</protein>
<dbReference type="PANTHER" id="PTHR43881:SF1">
    <property type="entry name" value="GAMMA-GLUTAMYLTRANSPEPTIDASE (AFU_ORTHOLOGUE AFUA_4G13580)"/>
    <property type="match status" value="1"/>
</dbReference>
<reference evidence="1" key="1">
    <citation type="submission" date="2022-03" db="EMBL/GenBank/DDBJ databases">
        <authorList>
            <person name="Legras J.-L."/>
            <person name="Devillers H."/>
            <person name="Grondin C."/>
        </authorList>
    </citation>
    <scope>NUCLEOTIDE SEQUENCE</scope>
    <source>
        <strain evidence="1">CLIB 1423</strain>
    </source>
</reference>
<organism evidence="1 2">
    <name type="scientific">[Candida] railenensis</name>
    <dbReference type="NCBI Taxonomy" id="45579"/>
    <lineage>
        <taxon>Eukaryota</taxon>
        <taxon>Fungi</taxon>
        <taxon>Dikarya</taxon>
        <taxon>Ascomycota</taxon>
        <taxon>Saccharomycotina</taxon>
        <taxon>Pichiomycetes</taxon>
        <taxon>Debaryomycetaceae</taxon>
        <taxon>Kurtzmaniella</taxon>
    </lineage>
</organism>
<name>A0A9P0VYM0_9ASCO</name>
<evidence type="ECO:0000313" key="1">
    <source>
        <dbReference type="EMBL" id="CAH2353906.1"/>
    </source>
</evidence>
<evidence type="ECO:0008006" key="3">
    <source>
        <dbReference type="Google" id="ProtNLM"/>
    </source>
</evidence>
<comment type="caution">
    <text evidence="1">The sequence shown here is derived from an EMBL/GenBank/DDBJ whole genome shotgun (WGS) entry which is preliminary data.</text>
</comment>
<dbReference type="SUPFAM" id="SSF56235">
    <property type="entry name" value="N-terminal nucleophile aminohydrolases (Ntn hydrolases)"/>
    <property type="match status" value="1"/>
</dbReference>
<dbReference type="InterPro" id="IPR052896">
    <property type="entry name" value="GGT-like_enzyme"/>
</dbReference>
<dbReference type="InterPro" id="IPR043137">
    <property type="entry name" value="GGT_ssub_C"/>
</dbReference>
<sequence length="580" mass="63075">MPFQFDSRRSAVYSTKGIVASSQPAATSAGVKILELGGNCVEAAVAVSACLCVLEPPSTGIGGDCFALFYEKKSKTVHGMNGSGRSGQNVGIDDVLKELNDPDALRIPWSSIYSVTVPGAIAGWIDSIEKWGSGKVTLEQIFAPAIDLARNGFVVHEISANIWLSCTTKLKNQNLNLDFAKGENAFLNQNGEPPKEGDLFYNLKFAEALEKVVKYGKKGFYEGEVAEAIIKTTSARGHKLTLDDLKNHKTTFLEPISIAFEKTRVWEIAPNGQGLVALIALGMLQELHNEKKIDLYNLKHNSVEYLHVLIELCKLGFYDSDEYVSDPDFNKAPLEELLHKDYLSERSKLFKADKILDGNVITYGVPNPLNKSDTVYFTVSDSNGDACSFINSVYEGFGSAIIVPEFGFCLQNRGANFNLVKGSKNSLEGGKRPYHTIIPSMITNLADDSLFASFGNMGGYMQPVGHVQHVLNLSVFGMNPQQSIDQPRFCLIPDPKGKDHGRGADGPVSTPVTIVALEEGIDVEVVKGLEKLGHTVSLVKGYKRGLFGRSQIIRDNSIDGKLIYSAGSDPRGDGIAIPLI</sequence>
<dbReference type="AlphaFoldDB" id="A0A9P0VYM0"/>
<gene>
    <name evidence="1" type="ORF">CLIB1423_13S01574</name>
</gene>
<dbReference type="PANTHER" id="PTHR43881">
    <property type="entry name" value="GAMMA-GLUTAMYLTRANSPEPTIDASE (AFU_ORTHOLOGUE AFUA_4G13580)"/>
    <property type="match status" value="1"/>
</dbReference>
<evidence type="ECO:0000313" key="2">
    <source>
        <dbReference type="Proteomes" id="UP000837801"/>
    </source>
</evidence>
<proteinExistence type="predicted"/>
<keyword evidence="2" id="KW-1185">Reference proteome</keyword>
<accession>A0A9P0VYM0</accession>